<dbReference type="EC" id="2.4.-.-" evidence="3"/>
<dbReference type="InterPro" id="IPR028098">
    <property type="entry name" value="Glyco_trans_4-like_N"/>
</dbReference>
<dbReference type="CDD" id="cd03801">
    <property type="entry name" value="GT4_PimA-like"/>
    <property type="match status" value="1"/>
</dbReference>
<reference evidence="3" key="1">
    <citation type="submission" date="2023-08" db="EMBL/GenBank/DDBJ databases">
        <title>Genomic characterization of piscicolin 126 produced by Carnobacterium maltaromaticum CM22 strain isolated from salmon (Salmo salar).</title>
        <authorList>
            <person name="Gonzalez-Gragera E."/>
            <person name="Garcia-Lopez J.D."/>
            <person name="Teso-Perez C."/>
            <person name="Gimenez-Hernandez I."/>
            <person name="Peralta-Sanchez J.M."/>
            <person name="Valdivia E."/>
            <person name="Montalban-Lopez M."/>
            <person name="Martin-Platero A.M."/>
            <person name="Banos A."/>
            <person name="Martinez-Bueno M."/>
        </authorList>
    </citation>
    <scope>NUCLEOTIDE SEQUENCE</scope>
    <source>
        <strain evidence="3">CM22</strain>
    </source>
</reference>
<dbReference type="EMBL" id="JAVBVO010000003">
    <property type="protein sequence ID" value="MDZ5759080.1"/>
    <property type="molecule type" value="Genomic_DNA"/>
</dbReference>
<dbReference type="SUPFAM" id="SSF53756">
    <property type="entry name" value="UDP-Glycosyltransferase/glycogen phosphorylase"/>
    <property type="match status" value="1"/>
</dbReference>
<dbReference type="PANTHER" id="PTHR45947:SF3">
    <property type="entry name" value="SULFOQUINOVOSYL TRANSFERASE SQD2"/>
    <property type="match status" value="1"/>
</dbReference>
<evidence type="ECO:0000259" key="2">
    <source>
        <dbReference type="Pfam" id="PF13439"/>
    </source>
</evidence>
<dbReference type="PANTHER" id="PTHR45947">
    <property type="entry name" value="SULFOQUINOVOSYL TRANSFERASE SQD2"/>
    <property type="match status" value="1"/>
</dbReference>
<evidence type="ECO:0000313" key="4">
    <source>
        <dbReference type="Proteomes" id="UP001290462"/>
    </source>
</evidence>
<dbReference type="Pfam" id="PF13439">
    <property type="entry name" value="Glyco_transf_4"/>
    <property type="match status" value="1"/>
</dbReference>
<dbReference type="GO" id="GO:0016758">
    <property type="term" value="F:hexosyltransferase activity"/>
    <property type="evidence" value="ECO:0007669"/>
    <property type="project" value="TreeGrafter"/>
</dbReference>
<keyword evidence="3" id="KW-0328">Glycosyltransferase</keyword>
<organism evidence="3 4">
    <name type="scientific">Carnobacterium maltaromaticum</name>
    <name type="common">Carnobacterium piscicola</name>
    <dbReference type="NCBI Taxonomy" id="2751"/>
    <lineage>
        <taxon>Bacteria</taxon>
        <taxon>Bacillati</taxon>
        <taxon>Bacillota</taxon>
        <taxon>Bacilli</taxon>
        <taxon>Lactobacillales</taxon>
        <taxon>Carnobacteriaceae</taxon>
        <taxon>Carnobacterium</taxon>
    </lineage>
</organism>
<dbReference type="InterPro" id="IPR050194">
    <property type="entry name" value="Glycosyltransferase_grp1"/>
</dbReference>
<evidence type="ECO:0000259" key="1">
    <source>
        <dbReference type="Pfam" id="PF00534"/>
    </source>
</evidence>
<dbReference type="AlphaFoldDB" id="A0AAW9JQV7"/>
<accession>A0AAW9JQV7</accession>
<dbReference type="InterPro" id="IPR001296">
    <property type="entry name" value="Glyco_trans_1"/>
</dbReference>
<gene>
    <name evidence="3" type="ORF">RAK27_10460</name>
</gene>
<dbReference type="RefSeq" id="WP_010052796.1">
    <property type="nucleotide sequence ID" value="NZ_CBCPKA010000003.1"/>
</dbReference>
<dbReference type="Proteomes" id="UP001290462">
    <property type="component" value="Unassembled WGS sequence"/>
</dbReference>
<dbReference type="Pfam" id="PF00534">
    <property type="entry name" value="Glycos_transf_1"/>
    <property type="match status" value="1"/>
</dbReference>
<feature type="domain" description="Glycosyl transferase family 1" evidence="1">
    <location>
        <begin position="191"/>
        <end position="357"/>
    </location>
</feature>
<protein>
    <submittedName>
        <fullName evidence="3">Glycosyltransferase family 4 protein</fullName>
        <ecNumber evidence="3">2.4.-.-</ecNumber>
    </submittedName>
</protein>
<keyword evidence="3" id="KW-0808">Transferase</keyword>
<sequence length="387" mass="44439">MKKKEILFVSYDYFPNIGGVAVYTHELSQALAKRGHQITILTCYFSTSNKVEIEWDEQVKIFRIPIPKIKKIGDFTYRRRMSTFINDLQAEKKIDIIHWQTLNKDAKMMQYVKTTGVEVYTNHLSWFRTLYKQKKFKKITKMIGQPDKIICPSFEVEKMSAELFGSERCVFIPNGVNFEEYQKAISHLSLLRKELGIEEGDKVIVTTNRMEPVKGMTYFIQVIPRLLEEHPNLFICLVGDGSQEQQLKNWLEEQKINLEKVKFIGRQAHHQIKQYLDLADIYVQPSLMEGCSIGILEAMACGNPVVACAVGGNTDILEHKKTGLLIPDQSSSAIYEAVNYLVCHPAEAREMGRRAKSKIEHELNWGHLAKKVEQIYDAALEVSANES</sequence>
<name>A0AAW9JQV7_CARML</name>
<comment type="caution">
    <text evidence="3">The sequence shown here is derived from an EMBL/GenBank/DDBJ whole genome shotgun (WGS) entry which is preliminary data.</text>
</comment>
<proteinExistence type="predicted"/>
<feature type="domain" description="Glycosyltransferase subfamily 4-like N-terminal" evidence="2">
    <location>
        <begin position="17"/>
        <end position="179"/>
    </location>
</feature>
<evidence type="ECO:0000313" key="3">
    <source>
        <dbReference type="EMBL" id="MDZ5759080.1"/>
    </source>
</evidence>
<dbReference type="Gene3D" id="3.40.50.2000">
    <property type="entry name" value="Glycogen Phosphorylase B"/>
    <property type="match status" value="2"/>
</dbReference>